<feature type="compositionally biased region" description="Low complexity" evidence="1">
    <location>
        <begin position="12"/>
        <end position="26"/>
    </location>
</feature>
<feature type="non-terminal residue" evidence="2">
    <location>
        <position position="1"/>
    </location>
</feature>
<evidence type="ECO:0000313" key="2">
    <source>
        <dbReference type="EMBL" id="CAA9301282.1"/>
    </source>
</evidence>
<feature type="region of interest" description="Disordered" evidence="1">
    <location>
        <begin position="1"/>
        <end position="130"/>
    </location>
</feature>
<evidence type="ECO:0000256" key="1">
    <source>
        <dbReference type="SAM" id="MobiDB-lite"/>
    </source>
</evidence>
<feature type="compositionally biased region" description="Basic residues" evidence="1">
    <location>
        <begin position="116"/>
        <end position="130"/>
    </location>
</feature>
<dbReference type="AlphaFoldDB" id="A0A6J4KB91"/>
<dbReference type="EMBL" id="CADCTX010000105">
    <property type="protein sequence ID" value="CAA9301282.1"/>
    <property type="molecule type" value="Genomic_DNA"/>
</dbReference>
<feature type="compositionally biased region" description="Pro residues" evidence="1">
    <location>
        <begin position="307"/>
        <end position="317"/>
    </location>
</feature>
<proteinExistence type="predicted"/>
<feature type="region of interest" description="Disordered" evidence="1">
    <location>
        <begin position="185"/>
        <end position="317"/>
    </location>
</feature>
<feature type="compositionally biased region" description="Basic and acidic residues" evidence="1">
    <location>
        <begin position="32"/>
        <end position="54"/>
    </location>
</feature>
<protein>
    <submittedName>
        <fullName evidence="2">Transposase</fullName>
    </submittedName>
</protein>
<gene>
    <name evidence="2" type="ORF">AVDCRST_MAG40-375</name>
</gene>
<reference evidence="2" key="1">
    <citation type="submission" date="2020-02" db="EMBL/GenBank/DDBJ databases">
        <authorList>
            <person name="Meier V. D."/>
        </authorList>
    </citation>
    <scope>NUCLEOTIDE SEQUENCE</scope>
    <source>
        <strain evidence="2">AVDCRST_MAG40</strain>
    </source>
</reference>
<organism evidence="2">
    <name type="scientific">uncultured Gemmatimonadaceae bacterium</name>
    <dbReference type="NCBI Taxonomy" id="246130"/>
    <lineage>
        <taxon>Bacteria</taxon>
        <taxon>Pseudomonadati</taxon>
        <taxon>Gemmatimonadota</taxon>
        <taxon>Gemmatimonadia</taxon>
        <taxon>Gemmatimonadales</taxon>
        <taxon>Gemmatimonadaceae</taxon>
        <taxon>environmental samples</taxon>
    </lineage>
</organism>
<feature type="non-terminal residue" evidence="2">
    <location>
        <position position="317"/>
    </location>
</feature>
<sequence length="317" mass="34495">GKQSAPQRPHDAASSSRAPSVASVDPGSGHGLRPEPEDRRQVAATYHDRRRADGPADAAQRRAHGARGGGRGRVPAAHAAAPRRRAGLPAREHAGALAQRPPPLPGAPRHQPPAQGRRRRGKAGPVRRHHAGLRAHRRLRVALGRGQGAHVPRRRPGDEVHLRRAAPARHHDDRRRVLARCPGRVPVRAPHGADRQRRRVHQLRGHQVGLAGPRVRPALPRARDHAQAHPPLPPVDQRAGRADAPHGQGRHRARLPLRHACRPGGARRRLRHRLQLRQAPQGAPVANPVPGGLRRLDEGPRPLQDQPAPPHPGTVHL</sequence>
<name>A0A6J4KB91_9BACT</name>
<accession>A0A6J4KB91</accession>
<feature type="compositionally biased region" description="Basic residues" evidence="1">
    <location>
        <begin position="248"/>
        <end position="275"/>
    </location>
</feature>